<dbReference type="PANTHER" id="PTHR43179:SF12">
    <property type="entry name" value="GALACTOFURANOSYLTRANSFERASE GLFT2"/>
    <property type="match status" value="1"/>
</dbReference>
<evidence type="ECO:0000259" key="4">
    <source>
        <dbReference type="Pfam" id="PF00535"/>
    </source>
</evidence>
<evidence type="ECO:0000256" key="1">
    <source>
        <dbReference type="ARBA" id="ARBA00006739"/>
    </source>
</evidence>
<evidence type="ECO:0000313" key="6">
    <source>
        <dbReference type="Proteomes" id="UP000606935"/>
    </source>
</evidence>
<comment type="caution">
    <text evidence="5">The sequence shown here is derived from an EMBL/GenBank/DDBJ whole genome shotgun (WGS) entry which is preliminary data.</text>
</comment>
<dbReference type="Gene3D" id="3.90.550.10">
    <property type="entry name" value="Spore Coat Polysaccharide Biosynthesis Protein SpsA, Chain A"/>
    <property type="match status" value="1"/>
</dbReference>
<evidence type="ECO:0000256" key="3">
    <source>
        <dbReference type="ARBA" id="ARBA00022679"/>
    </source>
</evidence>
<dbReference type="GO" id="GO:0016757">
    <property type="term" value="F:glycosyltransferase activity"/>
    <property type="evidence" value="ECO:0007669"/>
    <property type="project" value="UniProtKB-KW"/>
</dbReference>
<dbReference type="InterPro" id="IPR001173">
    <property type="entry name" value="Glyco_trans_2-like"/>
</dbReference>
<keyword evidence="2" id="KW-0328">Glycosyltransferase</keyword>
<protein>
    <recommendedName>
        <fullName evidence="4">Glycosyltransferase 2-like domain-containing protein</fullName>
    </recommendedName>
</protein>
<evidence type="ECO:0000256" key="2">
    <source>
        <dbReference type="ARBA" id="ARBA00022676"/>
    </source>
</evidence>
<gene>
    <name evidence="5" type="ORF">GCM10010982_05000</name>
</gene>
<dbReference type="InterPro" id="IPR029044">
    <property type="entry name" value="Nucleotide-diphossugar_trans"/>
</dbReference>
<dbReference type="PANTHER" id="PTHR43179">
    <property type="entry name" value="RHAMNOSYLTRANSFERASE WBBL"/>
    <property type="match status" value="1"/>
</dbReference>
<reference evidence="5" key="1">
    <citation type="journal article" date="2014" name="Int. J. Syst. Evol. Microbiol.">
        <title>Complete genome sequence of Corynebacterium casei LMG S-19264T (=DSM 44701T), isolated from a smear-ripened cheese.</title>
        <authorList>
            <consortium name="US DOE Joint Genome Institute (JGI-PGF)"/>
            <person name="Walter F."/>
            <person name="Albersmeier A."/>
            <person name="Kalinowski J."/>
            <person name="Ruckert C."/>
        </authorList>
    </citation>
    <scope>NUCLEOTIDE SEQUENCE</scope>
    <source>
        <strain evidence="5">CGMCC 1.7086</strain>
    </source>
</reference>
<reference evidence="5" key="2">
    <citation type="submission" date="2020-09" db="EMBL/GenBank/DDBJ databases">
        <authorList>
            <person name="Sun Q."/>
            <person name="Zhou Y."/>
        </authorList>
    </citation>
    <scope>NUCLEOTIDE SEQUENCE</scope>
    <source>
        <strain evidence="5">CGMCC 1.7086</strain>
    </source>
</reference>
<evidence type="ECO:0000313" key="5">
    <source>
        <dbReference type="EMBL" id="GGO64772.1"/>
    </source>
</evidence>
<dbReference type="Pfam" id="PF00535">
    <property type="entry name" value="Glycos_transf_2"/>
    <property type="match status" value="1"/>
</dbReference>
<proteinExistence type="inferred from homology"/>
<dbReference type="Proteomes" id="UP000606935">
    <property type="component" value="Unassembled WGS sequence"/>
</dbReference>
<sequence length="300" mass="33670">MLRYAVMLCCYNRKDKTLACLESLLAQQLPVGVSLDILLLDDGSSDGTSVAVAKRFPQVKRYQGSGQMYWNGAMTHLWQQACKYDYDAYIWLNDDVQLHTDALARLHGWQAKVSNRLGAMVGSMHEPGCTKVSYGGRRSLRAWHPLGFGSLLTPAPQPIQCDFINGNLCFIPKAAVETVGILDKTYTHALGDFDYGLRLKQAGFYLYVAPGLYGQCASNSKLNSVFDASLPMTTRLALLNNPARFVPVDEWMHFVRRHGGLIWPLLWLKALMRKVAPRIWLWRRGQTPADLNANDGCSRK</sequence>
<dbReference type="RefSeq" id="WP_188689818.1">
    <property type="nucleotide sequence ID" value="NZ_BMLS01000001.1"/>
</dbReference>
<accession>A0A917YRU1</accession>
<dbReference type="AlphaFoldDB" id="A0A917YRU1"/>
<dbReference type="EMBL" id="BMLS01000001">
    <property type="protein sequence ID" value="GGO64772.1"/>
    <property type="molecule type" value="Genomic_DNA"/>
</dbReference>
<feature type="domain" description="Glycosyltransferase 2-like" evidence="4">
    <location>
        <begin position="6"/>
        <end position="106"/>
    </location>
</feature>
<comment type="similarity">
    <text evidence="1">Belongs to the glycosyltransferase 2 family.</text>
</comment>
<dbReference type="SUPFAM" id="SSF53448">
    <property type="entry name" value="Nucleotide-diphospho-sugar transferases"/>
    <property type="match status" value="1"/>
</dbReference>
<name>A0A917YRU1_9ALTE</name>
<keyword evidence="6" id="KW-1185">Reference proteome</keyword>
<keyword evidence="3" id="KW-0808">Transferase</keyword>
<organism evidence="5 6">
    <name type="scientific">Bowmanella pacifica</name>
    <dbReference type="NCBI Taxonomy" id="502051"/>
    <lineage>
        <taxon>Bacteria</taxon>
        <taxon>Pseudomonadati</taxon>
        <taxon>Pseudomonadota</taxon>
        <taxon>Gammaproteobacteria</taxon>
        <taxon>Alteromonadales</taxon>
        <taxon>Alteromonadaceae</taxon>
        <taxon>Bowmanella</taxon>
    </lineage>
</organism>